<evidence type="ECO:0000313" key="2">
    <source>
        <dbReference type="EMBL" id="KAI5344047.1"/>
    </source>
</evidence>
<comment type="caution">
    <text evidence="2">The sequence shown here is derived from an EMBL/GenBank/DDBJ whole genome shotgun (WGS) entry which is preliminary data.</text>
</comment>
<proteinExistence type="predicted"/>
<organism evidence="2 3">
    <name type="scientific">Prunus dulcis</name>
    <name type="common">Almond</name>
    <name type="synonym">Amygdalus dulcis</name>
    <dbReference type="NCBI Taxonomy" id="3755"/>
    <lineage>
        <taxon>Eukaryota</taxon>
        <taxon>Viridiplantae</taxon>
        <taxon>Streptophyta</taxon>
        <taxon>Embryophyta</taxon>
        <taxon>Tracheophyta</taxon>
        <taxon>Spermatophyta</taxon>
        <taxon>Magnoliopsida</taxon>
        <taxon>eudicotyledons</taxon>
        <taxon>Gunneridae</taxon>
        <taxon>Pentapetalae</taxon>
        <taxon>rosids</taxon>
        <taxon>fabids</taxon>
        <taxon>Rosales</taxon>
        <taxon>Rosaceae</taxon>
        <taxon>Amygdaloideae</taxon>
        <taxon>Amygdaleae</taxon>
        <taxon>Prunus</taxon>
    </lineage>
</organism>
<evidence type="ECO:0000256" key="1">
    <source>
        <dbReference type="SAM" id="MobiDB-lite"/>
    </source>
</evidence>
<keyword evidence="3" id="KW-1185">Reference proteome</keyword>
<protein>
    <submittedName>
        <fullName evidence="2">Uncharacterized protein</fullName>
    </submittedName>
</protein>
<name>A0AAD4ZER8_PRUDU</name>
<sequence>MGDLLGSPRVASPTFAFLTFRLSWASALRRGCSLFIHGRVAQHDIRVNDVGCPKKPTGHGIAKSLTRDAVLFQSRARGHNFEVEAYICGLPDLQLHARRSNSSSVASAICPTSPYGVRLQLTRQAPQQIGTDGSTGLPVAQGRVGEDMA</sequence>
<feature type="region of interest" description="Disordered" evidence="1">
    <location>
        <begin position="126"/>
        <end position="149"/>
    </location>
</feature>
<dbReference type="Proteomes" id="UP001054821">
    <property type="component" value="Chromosome 2"/>
</dbReference>
<evidence type="ECO:0000313" key="3">
    <source>
        <dbReference type="Proteomes" id="UP001054821"/>
    </source>
</evidence>
<dbReference type="EMBL" id="JAJFAZ020000002">
    <property type="protein sequence ID" value="KAI5344047.1"/>
    <property type="molecule type" value="Genomic_DNA"/>
</dbReference>
<reference evidence="2 3" key="1">
    <citation type="journal article" date="2022" name="G3 (Bethesda)">
        <title>Whole-genome sequence and methylome profiling of the almond [Prunus dulcis (Mill.) D.A. Webb] cultivar 'Nonpareil'.</title>
        <authorList>
            <person name="D'Amico-Willman K.M."/>
            <person name="Ouma W.Z."/>
            <person name="Meulia T."/>
            <person name="Sideli G.M."/>
            <person name="Gradziel T.M."/>
            <person name="Fresnedo-Ramirez J."/>
        </authorList>
    </citation>
    <scope>NUCLEOTIDE SEQUENCE [LARGE SCALE GENOMIC DNA]</scope>
    <source>
        <strain evidence="2">Clone GOH B32 T37-40</strain>
    </source>
</reference>
<accession>A0AAD4ZER8</accession>
<dbReference type="AlphaFoldDB" id="A0AAD4ZER8"/>
<gene>
    <name evidence="2" type="ORF">L3X38_011924</name>
</gene>